<dbReference type="InterPro" id="IPR004360">
    <property type="entry name" value="Glyas_Fos-R_dOase_dom"/>
</dbReference>
<dbReference type="CDD" id="cd07252">
    <property type="entry name" value="BphC1-RGP6_N_like"/>
    <property type="match status" value="1"/>
</dbReference>
<dbReference type="Pfam" id="PF00903">
    <property type="entry name" value="Glyoxalase"/>
    <property type="match status" value="1"/>
</dbReference>
<dbReference type="Pfam" id="PF22632">
    <property type="entry name" value="BphC_D1"/>
    <property type="match status" value="1"/>
</dbReference>
<name>A0A938Y5D3_9ACTN</name>
<feature type="domain" description="VOC" evidence="1">
    <location>
        <begin position="4"/>
        <end position="119"/>
    </location>
</feature>
<evidence type="ECO:0000259" key="1">
    <source>
        <dbReference type="PROSITE" id="PS51819"/>
    </source>
</evidence>
<proteinExistence type="predicted"/>
<dbReference type="Gene3D" id="3.10.180.10">
    <property type="entry name" value="2,3-Dihydroxybiphenyl 1,2-Dioxygenase, domain 1"/>
    <property type="match status" value="2"/>
</dbReference>
<comment type="caution">
    <text evidence="2">The sequence shown here is derived from an EMBL/GenBank/DDBJ whole genome shotgun (WGS) entry which is preliminary data.</text>
</comment>
<dbReference type="AlphaFoldDB" id="A0A938Y5D3"/>
<dbReference type="Proteomes" id="UP000663791">
    <property type="component" value="Unassembled WGS sequence"/>
</dbReference>
<dbReference type="SUPFAM" id="SSF54593">
    <property type="entry name" value="Glyoxalase/Bleomycin resistance protein/Dihydroxybiphenyl dioxygenase"/>
    <property type="match status" value="2"/>
</dbReference>
<sequence length="299" mass="33496">MLHSLAYVGISSPAVEAWPSFASEVLGCMVADPGDDGAVRLRVDDALWRIQVHPGDIDAVEYFGWAVTDEASLQTLRARLEAEGIEVHQGDAELTAARAVHELHWFVDPWGYRHELIWGQYMRPHSFRPSRPLSGFVTGQQGLGHVVIGMPDLERAHDFFTRVLGFELSDRIMSERMNANFYHVNGRHHTLALGRLPDGVTGFNHLMLQVRDIDDVGVAYDHCVERELPIVKSLGRHTNDQMISFYLTTPSSFNIEYGFGGVEIDDDWTPKTFDRASIWGHVLPAGVTKPSPGIVRQLD</sequence>
<dbReference type="RefSeq" id="WP_205291662.1">
    <property type="nucleotide sequence ID" value="NZ_CP074406.1"/>
</dbReference>
<dbReference type="CDD" id="cd07237">
    <property type="entry name" value="BphC1-RGP6_C_like"/>
    <property type="match status" value="1"/>
</dbReference>
<evidence type="ECO:0000313" key="3">
    <source>
        <dbReference type="Proteomes" id="UP000663791"/>
    </source>
</evidence>
<keyword evidence="3" id="KW-1185">Reference proteome</keyword>
<dbReference type="InterPro" id="IPR029068">
    <property type="entry name" value="Glyas_Bleomycin-R_OHBP_Dase"/>
</dbReference>
<evidence type="ECO:0000313" key="2">
    <source>
        <dbReference type="EMBL" id="MBM9460353.1"/>
    </source>
</evidence>
<dbReference type="InterPro" id="IPR037523">
    <property type="entry name" value="VOC_core"/>
</dbReference>
<accession>A0A938Y5D3</accession>
<organism evidence="2 3">
    <name type="scientific">Nocardioides faecalis</name>
    <dbReference type="NCBI Taxonomy" id="2803858"/>
    <lineage>
        <taxon>Bacteria</taxon>
        <taxon>Bacillati</taxon>
        <taxon>Actinomycetota</taxon>
        <taxon>Actinomycetes</taxon>
        <taxon>Propionibacteriales</taxon>
        <taxon>Nocardioidaceae</taxon>
        <taxon>Nocardioides</taxon>
    </lineage>
</organism>
<protein>
    <submittedName>
        <fullName evidence="2">VOC family protein</fullName>
    </submittedName>
</protein>
<reference evidence="2" key="1">
    <citation type="submission" date="2021-01" db="EMBL/GenBank/DDBJ databases">
        <title>Novel species in genus Nocardioides.</title>
        <authorList>
            <person name="Zhang G."/>
        </authorList>
    </citation>
    <scope>NUCLEOTIDE SEQUENCE</scope>
    <source>
        <strain evidence="2">Zg-536</strain>
    </source>
</reference>
<feature type="domain" description="VOC" evidence="1">
    <location>
        <begin position="142"/>
        <end position="260"/>
    </location>
</feature>
<gene>
    <name evidence="2" type="ORF">JK386_10600</name>
</gene>
<dbReference type="PROSITE" id="PS51819">
    <property type="entry name" value="VOC"/>
    <property type="match status" value="2"/>
</dbReference>
<dbReference type="EMBL" id="JAERTX010000008">
    <property type="protein sequence ID" value="MBM9460353.1"/>
    <property type="molecule type" value="Genomic_DNA"/>
</dbReference>